<name>A0ABP8GWC3_9BACT</name>
<dbReference type="Proteomes" id="UP001501725">
    <property type="component" value="Unassembled WGS sequence"/>
</dbReference>
<proteinExistence type="predicted"/>
<comment type="caution">
    <text evidence="1">The sequence shown here is derived from an EMBL/GenBank/DDBJ whole genome shotgun (WGS) entry which is preliminary data.</text>
</comment>
<evidence type="ECO:0000313" key="1">
    <source>
        <dbReference type="EMBL" id="GAA4330932.1"/>
    </source>
</evidence>
<keyword evidence="2" id="KW-1185">Reference proteome</keyword>
<dbReference type="Pfam" id="PF14054">
    <property type="entry name" value="DUF4249"/>
    <property type="match status" value="1"/>
</dbReference>
<dbReference type="EMBL" id="BAABGY010000007">
    <property type="protein sequence ID" value="GAA4330932.1"/>
    <property type="molecule type" value="Genomic_DNA"/>
</dbReference>
<evidence type="ECO:0008006" key="3">
    <source>
        <dbReference type="Google" id="ProtNLM"/>
    </source>
</evidence>
<protein>
    <recommendedName>
        <fullName evidence="3">DUF4249 domain-containing protein</fullName>
    </recommendedName>
</protein>
<dbReference type="InterPro" id="IPR025345">
    <property type="entry name" value="DUF4249"/>
</dbReference>
<gene>
    <name evidence="1" type="ORF">GCM10023184_22350</name>
</gene>
<dbReference type="PROSITE" id="PS51257">
    <property type="entry name" value="PROKAR_LIPOPROTEIN"/>
    <property type="match status" value="1"/>
</dbReference>
<evidence type="ECO:0000313" key="2">
    <source>
        <dbReference type="Proteomes" id="UP001501725"/>
    </source>
</evidence>
<organism evidence="1 2">
    <name type="scientific">Flaviaesturariibacter amylovorans</name>
    <dbReference type="NCBI Taxonomy" id="1084520"/>
    <lineage>
        <taxon>Bacteria</taxon>
        <taxon>Pseudomonadati</taxon>
        <taxon>Bacteroidota</taxon>
        <taxon>Chitinophagia</taxon>
        <taxon>Chitinophagales</taxon>
        <taxon>Chitinophagaceae</taxon>
        <taxon>Flaviaestuariibacter</taxon>
    </lineage>
</organism>
<reference evidence="2" key="1">
    <citation type="journal article" date="2019" name="Int. J. Syst. Evol. Microbiol.">
        <title>The Global Catalogue of Microorganisms (GCM) 10K type strain sequencing project: providing services to taxonomists for standard genome sequencing and annotation.</title>
        <authorList>
            <consortium name="The Broad Institute Genomics Platform"/>
            <consortium name="The Broad Institute Genome Sequencing Center for Infectious Disease"/>
            <person name="Wu L."/>
            <person name="Ma J."/>
        </authorList>
    </citation>
    <scope>NUCLEOTIDE SEQUENCE [LARGE SCALE GENOMIC DNA]</scope>
    <source>
        <strain evidence="2">JCM 17919</strain>
    </source>
</reference>
<accession>A0ABP8GWC3</accession>
<dbReference type="RefSeq" id="WP_345255796.1">
    <property type="nucleotide sequence ID" value="NZ_BAABGY010000007.1"/>
</dbReference>
<sequence>MRHRAFMLLPFAAFALAGCERDIDIELDNVEPKLVVEATIENGEAPVVILTRSLNYFSTLSLDQVLNNFVHGAAIDISTGTRTHRLKEYTFAVGPYNLSYYSTDSSNLATAITGTLNTSYNLRIETEGRIYTATTTIPNITKRIDSMWWRPNPRDSSEGKVQLMIRTTDPRGYGDYGRYWTRKNEEEFRPGRNSVFDDLVVDGTTYEIPVSPGVERGDQRVGWEERVFRRGDTITLKLANIDKATFDFWRTMEYTYSTVGNPFSSPIKVLSNVKPDALGYFGGYASQYRTLIVPE</sequence>